<reference evidence="2" key="1">
    <citation type="submission" date="2017-08" db="EMBL/GenBank/DDBJ databases">
        <authorList>
            <person name="Polle J.E."/>
            <person name="Barry K."/>
            <person name="Cushman J."/>
            <person name="Schmutz J."/>
            <person name="Tran D."/>
            <person name="Hathwaick L.T."/>
            <person name="Yim W.C."/>
            <person name="Jenkins J."/>
            <person name="Mckie-Krisberg Z.M."/>
            <person name="Prochnik S."/>
            <person name="Lindquist E."/>
            <person name="Dockter R.B."/>
            <person name="Adam C."/>
            <person name="Molina H."/>
            <person name="Bunkerborg J."/>
            <person name="Jin E."/>
            <person name="Buchheim M."/>
            <person name="Magnuson J."/>
        </authorList>
    </citation>
    <scope>NUCLEOTIDE SEQUENCE</scope>
    <source>
        <strain evidence="2">CCAP 19/18</strain>
    </source>
</reference>
<name>A0ABQ7G0U8_DUNSA</name>
<keyword evidence="3" id="KW-1185">Reference proteome</keyword>
<comment type="caution">
    <text evidence="2">The sequence shown here is derived from an EMBL/GenBank/DDBJ whole genome shotgun (WGS) entry which is preliminary data.</text>
</comment>
<dbReference type="EMBL" id="MU070339">
    <property type="protein sequence ID" value="KAF5828224.1"/>
    <property type="molecule type" value="Genomic_DNA"/>
</dbReference>
<gene>
    <name evidence="2" type="ORF">DUNSADRAFT_18005</name>
</gene>
<evidence type="ECO:0000256" key="1">
    <source>
        <dbReference type="SAM" id="MobiDB-lite"/>
    </source>
</evidence>
<accession>A0ABQ7G0U8</accession>
<organism evidence="2 3">
    <name type="scientific">Dunaliella salina</name>
    <name type="common">Green alga</name>
    <name type="synonym">Protococcus salinus</name>
    <dbReference type="NCBI Taxonomy" id="3046"/>
    <lineage>
        <taxon>Eukaryota</taxon>
        <taxon>Viridiplantae</taxon>
        <taxon>Chlorophyta</taxon>
        <taxon>core chlorophytes</taxon>
        <taxon>Chlorophyceae</taxon>
        <taxon>CS clade</taxon>
        <taxon>Chlamydomonadales</taxon>
        <taxon>Dunaliellaceae</taxon>
        <taxon>Dunaliella</taxon>
    </lineage>
</organism>
<evidence type="ECO:0000313" key="3">
    <source>
        <dbReference type="Proteomes" id="UP000815325"/>
    </source>
</evidence>
<evidence type="ECO:0008006" key="4">
    <source>
        <dbReference type="Google" id="ProtNLM"/>
    </source>
</evidence>
<proteinExistence type="predicted"/>
<sequence>MVHHANFGTASSSLTRFFKGKQGFQAPAGYGGKAAAEGTRNAGQGAAGGSAFQVVASNAVGSAQGSGTLPLASSWPALLNTAKRAHNFKLWLTAGGPAMI</sequence>
<feature type="region of interest" description="Disordered" evidence="1">
    <location>
        <begin position="27"/>
        <end position="46"/>
    </location>
</feature>
<evidence type="ECO:0000313" key="2">
    <source>
        <dbReference type="EMBL" id="KAF5828224.1"/>
    </source>
</evidence>
<protein>
    <recommendedName>
        <fullName evidence="4">Encoded protein</fullName>
    </recommendedName>
</protein>
<dbReference type="Proteomes" id="UP000815325">
    <property type="component" value="Unassembled WGS sequence"/>
</dbReference>